<sequence length="279" mass="31719">MKKPLDPMTIERVAHLIVDMDGPYERRGWQLTQLLQHAGWQDAPEYDGLPRLEWMKTVMEKATDDIEAIERLLCRICDPIEYREGAPAAEAVQDELNRILVLEGLAVRQVSGRPVLGELTDDGQSAVFTAPDDLEARLRPLVSGEDALRQLLERVEEARICERNGAYVLALVGIGSFTEGLLLNVLIHRDPDLLKGFPVGKGAKRKDLDYVSLEMLLDTAHDRGWIRKDRHEFMTIVRQYRNFVHIRAQQRRGVVPDQHTVGMCWGPVRVVLEDLEASQ</sequence>
<name>A0A0F7FUE3_9ACTN</name>
<dbReference type="AlphaFoldDB" id="A0A0F7FUE3"/>
<dbReference type="KEGG" id="sxi:SXIM_23830"/>
<dbReference type="STRING" id="408015.SXIM_23830"/>
<proteinExistence type="predicted"/>
<keyword evidence="2" id="KW-1185">Reference proteome</keyword>
<dbReference type="PATRIC" id="fig|408015.6.peg.2418"/>
<accession>A0A0F7FUE3</accession>
<reference evidence="1" key="1">
    <citation type="submission" date="2019-08" db="EMBL/GenBank/DDBJ databases">
        <title>Complete genome sequence of a mangrove-derived Streptomyces xiamenensis.</title>
        <authorList>
            <person name="Xu J."/>
        </authorList>
    </citation>
    <scope>NUCLEOTIDE SEQUENCE</scope>
    <source>
        <strain evidence="1">318</strain>
    </source>
</reference>
<dbReference type="RefSeq" id="WP_046723870.1">
    <property type="nucleotide sequence ID" value="NZ_CP009922.3"/>
</dbReference>
<protein>
    <submittedName>
        <fullName evidence="1">Uncharacterized protein</fullName>
    </submittedName>
</protein>
<dbReference type="EMBL" id="CP009922">
    <property type="protein sequence ID" value="AKG43767.1"/>
    <property type="molecule type" value="Genomic_DNA"/>
</dbReference>
<evidence type="ECO:0000313" key="2">
    <source>
        <dbReference type="Proteomes" id="UP000034034"/>
    </source>
</evidence>
<organism evidence="1 2">
    <name type="scientific">Streptomyces xiamenensis</name>
    <dbReference type="NCBI Taxonomy" id="408015"/>
    <lineage>
        <taxon>Bacteria</taxon>
        <taxon>Bacillati</taxon>
        <taxon>Actinomycetota</taxon>
        <taxon>Actinomycetes</taxon>
        <taxon>Kitasatosporales</taxon>
        <taxon>Streptomycetaceae</taxon>
        <taxon>Streptomyces</taxon>
    </lineage>
</organism>
<gene>
    <name evidence="1" type="ORF">SXIM_23830</name>
</gene>
<dbReference type="Proteomes" id="UP000034034">
    <property type="component" value="Chromosome"/>
</dbReference>
<evidence type="ECO:0000313" key="1">
    <source>
        <dbReference type="EMBL" id="AKG43767.1"/>
    </source>
</evidence>
<dbReference type="HOGENOM" id="CLU_084997_0_0_11"/>